<feature type="domain" description="RagB/SusD" evidence="6">
    <location>
        <begin position="335"/>
        <end position="593"/>
    </location>
</feature>
<evidence type="ECO:0000313" key="9">
    <source>
        <dbReference type="Proteomes" id="UP000576082"/>
    </source>
</evidence>
<reference evidence="8 9" key="1">
    <citation type="submission" date="2020-04" db="EMBL/GenBank/DDBJ databases">
        <title>Flammeovirga sp. SR4, a novel species isolated from seawater.</title>
        <authorList>
            <person name="Wang X."/>
        </authorList>
    </citation>
    <scope>NUCLEOTIDE SEQUENCE [LARGE SCALE GENOMIC DNA]</scope>
    <source>
        <strain evidence="8 9">ATCC 23126</strain>
    </source>
</reference>
<keyword evidence="5" id="KW-0998">Cell outer membrane</keyword>
<sequence>MKIRLYILIVLSSLFASCEQYLEGVEGSIVTDEEIFSNYNDFRAYLDYGYKGLFNYHLYKQNTAISTVSDQFQCPSNTAWQDYAQYVNTGNYDNSAGAFEVGWAKGNGYGEASTFYNAMTALRVANKIIQETEIASTVLSEGQRKDLRGQAFFLRAFYHFELIKRYGGMHYIDRVYEVDEDLDFERLSYEETTQRIIKDCDEAVELLAANRSGIHYGRATSTMAQFLKGMALLYDASPTMNIANGYGNQYHEDKCKVAAEEIANTIKMAQNAGFVLVDGKSFKDYAEIFYSRDNVASTECIFPYIQSGFIGYGSTLKQLYIPRSFGLSNNRYTLATHNLVRSFETINGLDINDDPEYDPQNPYKNRDPRLEYSVLHHGQQHGIDVNGAPRILDFSYDEAGNPNQNGIDITGAGSDLVTGYYMRKFWPETANPWQQDGSYFMNWNYMRLTQAYLDYAEAVNEAYGPTGTAEGSELTAIAAINMVRERVGMPPVNSMYTQDKVTFRKRIWNERSVELNGEFQRWWDMRRWHIAHLSENKQIKGMKVTRNNETGDERYEIIDVVGTTRVFEEKHYWYPWPRDVIFMSDKFKQNPGW</sequence>
<dbReference type="InterPro" id="IPR033985">
    <property type="entry name" value="SusD-like_N"/>
</dbReference>
<dbReference type="InterPro" id="IPR012944">
    <property type="entry name" value="SusD_RagB_dom"/>
</dbReference>
<gene>
    <name evidence="8" type="ORF">HHU12_23860</name>
</gene>
<dbReference type="EMBL" id="JABANE010000083">
    <property type="protein sequence ID" value="NME71025.1"/>
    <property type="molecule type" value="Genomic_DNA"/>
</dbReference>
<evidence type="ECO:0000256" key="4">
    <source>
        <dbReference type="ARBA" id="ARBA00023136"/>
    </source>
</evidence>
<keyword evidence="4" id="KW-0472">Membrane</keyword>
<keyword evidence="3" id="KW-0732">Signal</keyword>
<evidence type="ECO:0000256" key="3">
    <source>
        <dbReference type="ARBA" id="ARBA00022729"/>
    </source>
</evidence>
<dbReference type="InterPro" id="IPR011990">
    <property type="entry name" value="TPR-like_helical_dom_sf"/>
</dbReference>
<evidence type="ECO:0000313" key="8">
    <source>
        <dbReference type="EMBL" id="NME71025.1"/>
    </source>
</evidence>
<dbReference type="Pfam" id="PF14322">
    <property type="entry name" value="SusD-like_3"/>
    <property type="match status" value="1"/>
</dbReference>
<evidence type="ECO:0000256" key="1">
    <source>
        <dbReference type="ARBA" id="ARBA00004442"/>
    </source>
</evidence>
<dbReference type="Proteomes" id="UP000576082">
    <property type="component" value="Unassembled WGS sequence"/>
</dbReference>
<evidence type="ECO:0000256" key="5">
    <source>
        <dbReference type="ARBA" id="ARBA00023237"/>
    </source>
</evidence>
<proteinExistence type="inferred from homology"/>
<name>A0A7X9RYD9_9BACT</name>
<protein>
    <submittedName>
        <fullName evidence="8">RagB/SusD family nutrient uptake outer membrane protein</fullName>
    </submittedName>
</protein>
<dbReference type="AlphaFoldDB" id="A0A7X9RYD9"/>
<comment type="similarity">
    <text evidence="2">Belongs to the SusD family.</text>
</comment>
<dbReference type="Pfam" id="PF07980">
    <property type="entry name" value="SusD_RagB"/>
    <property type="match status" value="1"/>
</dbReference>
<dbReference type="GO" id="GO:0009279">
    <property type="term" value="C:cell outer membrane"/>
    <property type="evidence" value="ECO:0007669"/>
    <property type="project" value="UniProtKB-SubCell"/>
</dbReference>
<evidence type="ECO:0000259" key="6">
    <source>
        <dbReference type="Pfam" id="PF07980"/>
    </source>
</evidence>
<accession>A0A7X9RYD9</accession>
<evidence type="ECO:0000259" key="7">
    <source>
        <dbReference type="Pfam" id="PF14322"/>
    </source>
</evidence>
<keyword evidence="9" id="KW-1185">Reference proteome</keyword>
<evidence type="ECO:0000256" key="2">
    <source>
        <dbReference type="ARBA" id="ARBA00006275"/>
    </source>
</evidence>
<dbReference type="SUPFAM" id="SSF48452">
    <property type="entry name" value="TPR-like"/>
    <property type="match status" value="1"/>
</dbReference>
<organism evidence="8 9">
    <name type="scientific">Flammeovirga aprica JL-4</name>
    <dbReference type="NCBI Taxonomy" id="694437"/>
    <lineage>
        <taxon>Bacteria</taxon>
        <taxon>Pseudomonadati</taxon>
        <taxon>Bacteroidota</taxon>
        <taxon>Cytophagia</taxon>
        <taxon>Cytophagales</taxon>
        <taxon>Flammeovirgaceae</taxon>
        <taxon>Flammeovirga</taxon>
    </lineage>
</organism>
<feature type="domain" description="SusD-like N-terminal" evidence="7">
    <location>
        <begin position="96"/>
        <end position="221"/>
    </location>
</feature>
<comment type="caution">
    <text evidence="8">The sequence shown here is derived from an EMBL/GenBank/DDBJ whole genome shotgun (WGS) entry which is preliminary data.</text>
</comment>
<dbReference type="PROSITE" id="PS51257">
    <property type="entry name" value="PROKAR_LIPOPROTEIN"/>
    <property type="match status" value="1"/>
</dbReference>
<dbReference type="RefSeq" id="WP_169659249.1">
    <property type="nucleotide sequence ID" value="NZ_JABANE010000083.1"/>
</dbReference>
<dbReference type="Gene3D" id="1.25.40.390">
    <property type="match status" value="1"/>
</dbReference>
<comment type="subcellular location">
    <subcellularLocation>
        <location evidence="1">Cell outer membrane</location>
    </subcellularLocation>
</comment>